<dbReference type="Gene3D" id="3.90.1150.10">
    <property type="entry name" value="Aspartate Aminotransferase, domain 1"/>
    <property type="match status" value="1"/>
</dbReference>
<sequence length="41" mass="4690">MTLFRDDLNETISHIQVSTIRQFDEEVSAIPDMVKLTLGEP</sequence>
<evidence type="ECO:0000313" key="2">
    <source>
        <dbReference type="Proteomes" id="UP000638311"/>
    </source>
</evidence>
<dbReference type="EMBL" id="WXDR01000104">
    <property type="protein sequence ID" value="MZU09613.1"/>
    <property type="molecule type" value="Genomic_DNA"/>
</dbReference>
<comment type="caution">
    <text evidence="1">The sequence shown here is derived from an EMBL/GenBank/DDBJ whole genome shotgun (WGS) entry which is preliminary data.</text>
</comment>
<organism evidence="1 2">
    <name type="scientific">Bifidobacterium longum</name>
    <dbReference type="NCBI Taxonomy" id="216816"/>
    <lineage>
        <taxon>Bacteria</taxon>
        <taxon>Bacillati</taxon>
        <taxon>Actinomycetota</taxon>
        <taxon>Actinomycetes</taxon>
        <taxon>Bifidobacteriales</taxon>
        <taxon>Bifidobacteriaceae</taxon>
        <taxon>Bifidobacterium</taxon>
    </lineage>
</organism>
<accession>A0A6B1XEQ5</accession>
<dbReference type="Proteomes" id="UP000638311">
    <property type="component" value="Unassembled WGS sequence"/>
</dbReference>
<dbReference type="GO" id="GO:0008483">
    <property type="term" value="F:transaminase activity"/>
    <property type="evidence" value="ECO:0007669"/>
    <property type="project" value="UniProtKB-KW"/>
</dbReference>
<keyword evidence="1" id="KW-0808">Transferase</keyword>
<gene>
    <name evidence="1" type="ORF">GUA24_11905</name>
</gene>
<feature type="non-terminal residue" evidence="1">
    <location>
        <position position="41"/>
    </location>
</feature>
<evidence type="ECO:0000313" key="1">
    <source>
        <dbReference type="EMBL" id="MZU09613.1"/>
    </source>
</evidence>
<keyword evidence="1" id="KW-0032">Aminotransferase</keyword>
<dbReference type="AlphaFoldDB" id="A0A6B1XEQ5"/>
<reference evidence="1" key="1">
    <citation type="journal article" date="2019" name="Nat. Med.">
        <title>A library of human gut bacterial isolates paired with longitudinal multiomics data enables mechanistic microbiome research.</title>
        <authorList>
            <person name="Poyet M."/>
            <person name="Groussin M."/>
            <person name="Gibbons S.M."/>
            <person name="Avila-Pacheco J."/>
            <person name="Jiang X."/>
            <person name="Kearney S.M."/>
            <person name="Perrotta A.R."/>
            <person name="Berdy B."/>
            <person name="Zhao S."/>
            <person name="Lieberman T.D."/>
            <person name="Swanson P.K."/>
            <person name="Smith M."/>
            <person name="Roesemann S."/>
            <person name="Alexander J.E."/>
            <person name="Rich S.A."/>
            <person name="Livny J."/>
            <person name="Vlamakis H."/>
            <person name="Clish C."/>
            <person name="Bullock K."/>
            <person name="Deik A."/>
            <person name="Scott J."/>
            <person name="Pierce K.A."/>
            <person name="Xavier R.J."/>
            <person name="Alm E.J."/>
        </authorList>
    </citation>
    <scope>NUCLEOTIDE SEQUENCE</scope>
    <source>
        <strain evidence="1">BIOML-A409</strain>
    </source>
</reference>
<dbReference type="InterPro" id="IPR015422">
    <property type="entry name" value="PyrdxlP-dep_Trfase_small"/>
</dbReference>
<proteinExistence type="predicted"/>
<protein>
    <submittedName>
        <fullName evidence="1">Pyridoxal phosphate-dependent aminotransferase</fullName>
    </submittedName>
</protein>
<name>A0A6B1XEQ5_BIFLN</name>